<dbReference type="Pfam" id="PF01381">
    <property type="entry name" value="HTH_3"/>
    <property type="match status" value="1"/>
</dbReference>
<dbReference type="GO" id="GO:0003677">
    <property type="term" value="F:DNA binding"/>
    <property type="evidence" value="ECO:0007669"/>
    <property type="project" value="InterPro"/>
</dbReference>
<gene>
    <name evidence="2" type="ORF">NITHO_5940003</name>
</gene>
<reference evidence="2 3" key="1">
    <citation type="journal article" date="2012" name="ISME J.">
        <title>Nitrification expanded: discovery, physiology and genomics of a nitrite-oxidizing bacterium from the phylum Chloroflexi.</title>
        <authorList>
            <person name="Sorokin D.Y."/>
            <person name="Lucker S."/>
            <person name="Vejmelkova D."/>
            <person name="Kostrikina N.A."/>
            <person name="Kleerebezem R."/>
            <person name="Rijpstra W.I."/>
            <person name="Damste J.S."/>
            <person name="Le Paslier D."/>
            <person name="Muyzer G."/>
            <person name="Wagner M."/>
            <person name="van Loosdrecht M.C."/>
            <person name="Daims H."/>
        </authorList>
    </citation>
    <scope>NUCLEOTIDE SEQUENCE [LARGE SCALE GENOMIC DNA]</scope>
    <source>
        <strain evidence="3">none</strain>
    </source>
</reference>
<protein>
    <recommendedName>
        <fullName evidence="1">HTH cro/C1-type domain-containing protein</fullName>
    </recommendedName>
</protein>
<proteinExistence type="predicted"/>
<accession>I4EMD5</accession>
<dbReference type="SUPFAM" id="SSF47413">
    <property type="entry name" value="lambda repressor-like DNA-binding domains"/>
    <property type="match status" value="1"/>
</dbReference>
<dbReference type="InterPro" id="IPR010982">
    <property type="entry name" value="Lambda_DNA-bd_dom_sf"/>
</dbReference>
<dbReference type="InterPro" id="IPR001387">
    <property type="entry name" value="Cro/C1-type_HTH"/>
</dbReference>
<dbReference type="EMBL" id="CAGS01000550">
    <property type="protein sequence ID" value="CCF85848.1"/>
    <property type="molecule type" value="Genomic_DNA"/>
</dbReference>
<dbReference type="PROSITE" id="PS50943">
    <property type="entry name" value="HTH_CROC1"/>
    <property type="match status" value="1"/>
</dbReference>
<evidence type="ECO:0000259" key="1">
    <source>
        <dbReference type="PROSITE" id="PS50943"/>
    </source>
</evidence>
<name>I4EMD5_9BACT</name>
<evidence type="ECO:0000313" key="2">
    <source>
        <dbReference type="EMBL" id="CCF85848.1"/>
    </source>
</evidence>
<comment type="caution">
    <text evidence="2">The sequence shown here is derived from an EMBL/GenBank/DDBJ whole genome shotgun (WGS) entry which is preliminary data.</text>
</comment>
<evidence type="ECO:0000313" key="3">
    <source>
        <dbReference type="Proteomes" id="UP000004221"/>
    </source>
</evidence>
<feature type="domain" description="HTH cro/C1-type" evidence="1">
    <location>
        <begin position="8"/>
        <end position="54"/>
    </location>
</feature>
<organism evidence="2 3">
    <name type="scientific">Nitrolancea hollandica Lb</name>
    <dbReference type="NCBI Taxonomy" id="1129897"/>
    <lineage>
        <taxon>Bacteria</taxon>
        <taxon>Pseudomonadati</taxon>
        <taxon>Thermomicrobiota</taxon>
        <taxon>Thermomicrobia</taxon>
        <taxon>Sphaerobacterales</taxon>
        <taxon>Sphaerobacterineae</taxon>
        <taxon>Sphaerobacteraceae</taxon>
        <taxon>Nitrolancea</taxon>
    </lineage>
</organism>
<sequence>MRDLRGPMSQAEASEVSGVQAHTIGRYERGDIEKPAFEDLVKLGLAYGVEPNDLAAVVGLVPEPSGEGETEIYGPEVAQALWSLRAFLLNLQPEERREVAGQVNLIVEIHKRRREELRPSQVSATLPDWLQKKLRRRKE</sequence>
<dbReference type="Proteomes" id="UP000004221">
    <property type="component" value="Unassembled WGS sequence"/>
</dbReference>
<dbReference type="Gene3D" id="1.10.260.40">
    <property type="entry name" value="lambda repressor-like DNA-binding domains"/>
    <property type="match status" value="1"/>
</dbReference>
<dbReference type="AlphaFoldDB" id="I4EMD5"/>
<dbReference type="CDD" id="cd00093">
    <property type="entry name" value="HTH_XRE"/>
    <property type="match status" value="1"/>
</dbReference>
<keyword evidence="3" id="KW-1185">Reference proteome</keyword>